<evidence type="ECO:0000313" key="2">
    <source>
        <dbReference type="EMBL" id="KAE9031096.1"/>
    </source>
</evidence>
<evidence type="ECO:0000313" key="5">
    <source>
        <dbReference type="Proteomes" id="UP000433483"/>
    </source>
</evidence>
<evidence type="ECO:0000313" key="6">
    <source>
        <dbReference type="Proteomes" id="UP000437068"/>
    </source>
</evidence>
<evidence type="ECO:0000313" key="7">
    <source>
        <dbReference type="Proteomes" id="UP000460718"/>
    </source>
</evidence>
<protein>
    <submittedName>
        <fullName evidence="3">Uncharacterized protein</fullName>
    </submittedName>
</protein>
<dbReference type="OrthoDB" id="115747at2759"/>
<dbReference type="Proteomes" id="UP000437068">
    <property type="component" value="Unassembled WGS sequence"/>
</dbReference>
<comment type="caution">
    <text evidence="3">The sequence shown here is derived from an EMBL/GenBank/DDBJ whole genome shotgun (WGS) entry which is preliminary data.</text>
</comment>
<name>A0A6A3ZLM6_9STRA</name>
<dbReference type="EMBL" id="QXGE01000001">
    <property type="protein sequence ID" value="KAE9331067.1"/>
    <property type="molecule type" value="Genomic_DNA"/>
</dbReference>
<proteinExistence type="predicted"/>
<evidence type="ECO:0000256" key="1">
    <source>
        <dbReference type="SAM" id="Phobius"/>
    </source>
</evidence>
<gene>
    <name evidence="4" type="ORF">PF001_g25</name>
    <name evidence="3" type="ORF">PF005_g40</name>
    <name evidence="2" type="ORF">PF011_g296</name>
</gene>
<keyword evidence="1" id="KW-0472">Membrane</keyword>
<evidence type="ECO:0000313" key="3">
    <source>
        <dbReference type="EMBL" id="KAE9238874.1"/>
    </source>
</evidence>
<dbReference type="Proteomes" id="UP000460718">
    <property type="component" value="Unassembled WGS sequence"/>
</dbReference>
<keyword evidence="5" id="KW-1185">Reference proteome</keyword>
<keyword evidence="1" id="KW-1133">Transmembrane helix</keyword>
<feature type="transmembrane region" description="Helical" evidence="1">
    <location>
        <begin position="64"/>
        <end position="82"/>
    </location>
</feature>
<dbReference type="AlphaFoldDB" id="A0A6A3ZLM6"/>
<sequence length="135" mass="15095">MDPTPLTMDELARAAQLGSKYVMEHMSLRQVLELSYGAGGVYPTLVGYALGAISTLFFVRCISWAVRLVPALLCIMTLLHTLHSLERKSLEWLLIVAAATGVCCTYVQLASLDLVREHFDFKEMSKTKDEKKKND</sequence>
<feature type="transmembrane region" description="Helical" evidence="1">
    <location>
        <begin position="94"/>
        <end position="115"/>
    </location>
</feature>
<dbReference type="Proteomes" id="UP000433483">
    <property type="component" value="Unassembled WGS sequence"/>
</dbReference>
<dbReference type="EMBL" id="QXFW01000006">
    <property type="protein sequence ID" value="KAE9031096.1"/>
    <property type="molecule type" value="Genomic_DNA"/>
</dbReference>
<accession>A0A6A3ZLM6</accession>
<keyword evidence="1" id="KW-0812">Transmembrane</keyword>
<organism evidence="3 5">
    <name type="scientific">Phytophthora fragariae</name>
    <dbReference type="NCBI Taxonomy" id="53985"/>
    <lineage>
        <taxon>Eukaryota</taxon>
        <taxon>Sar</taxon>
        <taxon>Stramenopiles</taxon>
        <taxon>Oomycota</taxon>
        <taxon>Peronosporomycetes</taxon>
        <taxon>Peronosporales</taxon>
        <taxon>Peronosporaceae</taxon>
        <taxon>Phytophthora</taxon>
    </lineage>
</organism>
<feature type="transmembrane region" description="Helical" evidence="1">
    <location>
        <begin position="40"/>
        <end position="59"/>
    </location>
</feature>
<evidence type="ECO:0000313" key="4">
    <source>
        <dbReference type="EMBL" id="KAE9331067.1"/>
    </source>
</evidence>
<reference evidence="5 6" key="1">
    <citation type="submission" date="2018-08" db="EMBL/GenBank/DDBJ databases">
        <title>Genomic investigation of the strawberry pathogen Phytophthora fragariae indicates pathogenicity is determined by transcriptional variation in three key races.</title>
        <authorList>
            <person name="Adams T.M."/>
            <person name="Armitage A.D."/>
            <person name="Sobczyk M.K."/>
            <person name="Bates H.J."/>
            <person name="Dunwell J.M."/>
            <person name="Nellist C.F."/>
            <person name="Harrison R.J."/>
        </authorList>
    </citation>
    <scope>NUCLEOTIDE SEQUENCE [LARGE SCALE GENOMIC DNA]</scope>
    <source>
        <strain evidence="4 6">A4</strain>
        <strain evidence="3 5">NOV-27</strain>
        <strain evidence="2 7">SCRP245</strain>
    </source>
</reference>
<dbReference type="EMBL" id="QXGB01000001">
    <property type="protein sequence ID" value="KAE9238874.1"/>
    <property type="molecule type" value="Genomic_DNA"/>
</dbReference>